<name>A0A1G6QHM3_9BACL</name>
<dbReference type="Proteomes" id="UP000199387">
    <property type="component" value="Unassembled WGS sequence"/>
</dbReference>
<dbReference type="EMBL" id="FMZA01000021">
    <property type="protein sequence ID" value="SDC91187.1"/>
    <property type="molecule type" value="Genomic_DNA"/>
</dbReference>
<proteinExistence type="predicted"/>
<sequence>MPGVCIGYLHKGLGVNAMDEWFHPMVPRYNRYVPQTPGYGYPPESPSMHPGPPGMPSGSYQYPFPANPQEMAPPSPDEPLFGEFKNPFKGLFKKRPREYRLSQQLYRVLGQQVQVSTFTGVLNGNIDGVYPDHLLISKGDQKYYIRWDAVVFVAPVEEE</sequence>
<evidence type="ECO:0008006" key="4">
    <source>
        <dbReference type="Google" id="ProtNLM"/>
    </source>
</evidence>
<dbReference type="STRING" id="1236220.SAMN04488112_12147"/>
<organism evidence="2 3">
    <name type="scientific">Melghirimyces thermohalophilus</name>
    <dbReference type="NCBI Taxonomy" id="1236220"/>
    <lineage>
        <taxon>Bacteria</taxon>
        <taxon>Bacillati</taxon>
        <taxon>Bacillota</taxon>
        <taxon>Bacilli</taxon>
        <taxon>Bacillales</taxon>
        <taxon>Thermoactinomycetaceae</taxon>
        <taxon>Melghirimyces</taxon>
    </lineage>
</organism>
<feature type="region of interest" description="Disordered" evidence="1">
    <location>
        <begin position="40"/>
        <end position="79"/>
    </location>
</feature>
<dbReference type="OrthoDB" id="2991717at2"/>
<dbReference type="InterPro" id="IPR020139">
    <property type="entry name" value="DUF2642"/>
</dbReference>
<gene>
    <name evidence="2" type="ORF">SAMN04488112_12147</name>
</gene>
<accession>A0A1G6QHM3</accession>
<reference evidence="2 3" key="1">
    <citation type="submission" date="2016-10" db="EMBL/GenBank/DDBJ databases">
        <authorList>
            <person name="de Groot N.N."/>
        </authorList>
    </citation>
    <scope>NUCLEOTIDE SEQUENCE [LARGE SCALE GENOMIC DNA]</scope>
    <source>
        <strain evidence="2 3">DSM 45514</strain>
    </source>
</reference>
<dbReference type="Pfam" id="PF10842">
    <property type="entry name" value="DUF2642"/>
    <property type="match status" value="1"/>
</dbReference>
<protein>
    <recommendedName>
        <fullName evidence="4">DUF2642 domain-containing protein</fullName>
    </recommendedName>
</protein>
<dbReference type="AlphaFoldDB" id="A0A1G6QHM3"/>
<keyword evidence="3" id="KW-1185">Reference proteome</keyword>
<evidence type="ECO:0000313" key="3">
    <source>
        <dbReference type="Proteomes" id="UP000199387"/>
    </source>
</evidence>
<evidence type="ECO:0000313" key="2">
    <source>
        <dbReference type="EMBL" id="SDC91187.1"/>
    </source>
</evidence>
<evidence type="ECO:0000256" key="1">
    <source>
        <dbReference type="SAM" id="MobiDB-lite"/>
    </source>
</evidence>
<feature type="compositionally biased region" description="Pro residues" evidence="1">
    <location>
        <begin position="43"/>
        <end position="55"/>
    </location>
</feature>